<proteinExistence type="predicted"/>
<accession>A0A2M7BDQ1</accession>
<sequence length="227" mass="25021">MSMEYWRLGQLAKGNSAAGKIAEGLIQQFGDIDLPSIEGRPLPVTEAPVEIKRFSPEQREALEKEGYLVYGLTGQSIKALRDSGRKFWSIWHEKFPDFEALVSMQSEVAINPDKLFLPRSNNKTLKQQEDMVGKFSQELGKKVPGVKAIIGDAPDYVELAFQHLDAAKDYLFGVKYNCDFARTKTPVRGSYVACVGFSGAGECLDVDDWDAADGFGCVHAAPLVVPV</sequence>
<gene>
    <name evidence="1" type="ORF">COS54_01450</name>
</gene>
<dbReference type="EMBL" id="PEVC01000028">
    <property type="protein sequence ID" value="PIV01190.1"/>
    <property type="molecule type" value="Genomic_DNA"/>
</dbReference>
<dbReference type="AlphaFoldDB" id="A0A2M7BDQ1"/>
<dbReference type="Proteomes" id="UP000229631">
    <property type="component" value="Unassembled WGS sequence"/>
</dbReference>
<name>A0A2M7BDQ1_9BACT</name>
<comment type="caution">
    <text evidence="1">The sequence shown here is derived from an EMBL/GenBank/DDBJ whole genome shotgun (WGS) entry which is preliminary data.</text>
</comment>
<evidence type="ECO:0000313" key="2">
    <source>
        <dbReference type="Proteomes" id="UP000229631"/>
    </source>
</evidence>
<evidence type="ECO:0000313" key="1">
    <source>
        <dbReference type="EMBL" id="PIV01190.1"/>
    </source>
</evidence>
<reference evidence="2" key="1">
    <citation type="submission" date="2017-09" db="EMBL/GenBank/DDBJ databases">
        <title>Depth-based differentiation of microbial function through sediment-hosted aquifers and enrichment of novel symbionts in the deep terrestrial subsurface.</title>
        <authorList>
            <person name="Probst A.J."/>
            <person name="Ladd B."/>
            <person name="Jarett J.K."/>
            <person name="Geller-Mcgrath D.E."/>
            <person name="Sieber C.M.K."/>
            <person name="Emerson J.B."/>
            <person name="Anantharaman K."/>
            <person name="Thomas B.C."/>
            <person name="Malmstrom R."/>
            <person name="Stieglmeier M."/>
            <person name="Klingl A."/>
            <person name="Woyke T."/>
            <person name="Ryan C.M."/>
            <person name="Banfield J.F."/>
        </authorList>
    </citation>
    <scope>NUCLEOTIDE SEQUENCE [LARGE SCALE GENOMIC DNA]</scope>
</reference>
<protein>
    <submittedName>
        <fullName evidence="1">Uncharacterized protein</fullName>
    </submittedName>
</protein>
<organism evidence="1 2">
    <name type="scientific">Candidatus Shapirobacteria bacterium CG03_land_8_20_14_0_80_39_12</name>
    <dbReference type="NCBI Taxonomy" id="1974879"/>
    <lineage>
        <taxon>Bacteria</taxon>
        <taxon>Candidatus Shapironibacteriota</taxon>
    </lineage>
</organism>